<evidence type="ECO:0000256" key="6">
    <source>
        <dbReference type="ARBA" id="ARBA00023141"/>
    </source>
</evidence>
<keyword evidence="2 7" id="KW-0808">Transferase</keyword>
<gene>
    <name evidence="7" type="primary">aroK</name>
    <name evidence="8" type="ORF">IA57_00780</name>
</gene>
<dbReference type="GO" id="GO:0008652">
    <property type="term" value="P:amino acid biosynthetic process"/>
    <property type="evidence" value="ECO:0007669"/>
    <property type="project" value="UniProtKB-KW"/>
</dbReference>
<proteinExistence type="inferred from homology"/>
<keyword evidence="1 7" id="KW-0028">Amino-acid biosynthesis</keyword>
<feature type="binding site" evidence="7">
    <location>
        <position position="78"/>
    </location>
    <ligand>
        <name>substrate</name>
    </ligand>
</feature>
<organism evidence="8 9">
    <name type="scientific">Mangrovimonas yunxiaonensis</name>
    <dbReference type="NCBI Taxonomy" id="1197477"/>
    <lineage>
        <taxon>Bacteria</taxon>
        <taxon>Pseudomonadati</taxon>
        <taxon>Bacteroidota</taxon>
        <taxon>Flavobacteriia</taxon>
        <taxon>Flavobacteriales</taxon>
        <taxon>Flavobacteriaceae</taxon>
        <taxon>Mangrovimonas</taxon>
    </lineage>
</organism>
<protein>
    <recommendedName>
        <fullName evidence="7">Shikimate kinase</fullName>
        <shortName evidence="7">SK</shortName>
        <ecNumber evidence="7">2.7.1.71</ecNumber>
    </recommendedName>
</protein>
<evidence type="ECO:0000313" key="8">
    <source>
        <dbReference type="EMBL" id="KFB02205.1"/>
    </source>
</evidence>
<dbReference type="EC" id="2.7.1.71" evidence="7"/>
<dbReference type="Gene3D" id="3.40.50.300">
    <property type="entry name" value="P-loop containing nucleotide triphosphate hydrolases"/>
    <property type="match status" value="1"/>
</dbReference>
<name>A0A084TNB9_9FLAO</name>
<reference evidence="8 9" key="1">
    <citation type="journal article" date="2014" name="Genome Announc.">
        <title>Draft Genome Sequence of the Algicidal Bacterium Mangrovimonas yunxiaonensis Strain LY01.</title>
        <authorList>
            <person name="Li Y."/>
            <person name="Zhu H."/>
            <person name="Li C."/>
            <person name="Zhang H."/>
            <person name="Chen Z."/>
            <person name="Zheng W."/>
            <person name="Xu H."/>
            <person name="Zheng T."/>
        </authorList>
    </citation>
    <scope>NUCLEOTIDE SEQUENCE [LARGE SCALE GENOMIC DNA]</scope>
    <source>
        <strain evidence="8 9">LY01</strain>
    </source>
</reference>
<keyword evidence="6 7" id="KW-0057">Aromatic amino acid biosynthesis</keyword>
<dbReference type="GO" id="GO:0009423">
    <property type="term" value="P:chorismate biosynthetic process"/>
    <property type="evidence" value="ECO:0007669"/>
    <property type="project" value="UniProtKB-UniRule"/>
</dbReference>
<feature type="binding site" evidence="7">
    <location>
        <begin position="10"/>
        <end position="15"/>
    </location>
    <ligand>
        <name>ATP</name>
        <dbReference type="ChEBI" id="CHEBI:30616"/>
    </ligand>
</feature>
<keyword evidence="5 7" id="KW-0067">ATP-binding</keyword>
<comment type="caution">
    <text evidence="7">Lacks conserved residue(s) required for the propagation of feature annotation.</text>
</comment>
<dbReference type="PRINTS" id="PR01100">
    <property type="entry name" value="SHIKIMTKNASE"/>
</dbReference>
<comment type="subcellular location">
    <subcellularLocation>
        <location evidence="7">Cytoplasm</location>
    </subcellularLocation>
</comment>
<keyword evidence="7" id="KW-0479">Metal-binding</keyword>
<keyword evidence="3 7" id="KW-0547">Nucleotide-binding</keyword>
<dbReference type="InterPro" id="IPR000623">
    <property type="entry name" value="Shikimate_kinase/TSH1"/>
</dbReference>
<dbReference type="GO" id="GO:0004765">
    <property type="term" value="F:shikimate kinase activity"/>
    <property type="evidence" value="ECO:0007669"/>
    <property type="project" value="UniProtKB-UniRule"/>
</dbReference>
<feature type="binding site" evidence="7">
    <location>
        <position position="56"/>
    </location>
    <ligand>
        <name>substrate</name>
    </ligand>
</feature>
<dbReference type="GO" id="GO:0005829">
    <property type="term" value="C:cytosol"/>
    <property type="evidence" value="ECO:0007669"/>
    <property type="project" value="TreeGrafter"/>
</dbReference>
<dbReference type="AlphaFoldDB" id="A0A084TNB9"/>
<comment type="cofactor">
    <cofactor evidence="7">
        <name>Mg(2+)</name>
        <dbReference type="ChEBI" id="CHEBI:18420"/>
    </cofactor>
    <text evidence="7">Binds 1 Mg(2+) ion per subunit.</text>
</comment>
<dbReference type="InterPro" id="IPR027417">
    <property type="entry name" value="P-loop_NTPase"/>
</dbReference>
<evidence type="ECO:0000256" key="5">
    <source>
        <dbReference type="ARBA" id="ARBA00022840"/>
    </source>
</evidence>
<evidence type="ECO:0000256" key="2">
    <source>
        <dbReference type="ARBA" id="ARBA00022679"/>
    </source>
</evidence>
<keyword evidence="9" id="KW-1185">Reference proteome</keyword>
<sequence>MNIFLIGYMGSGKSTIGKQLAKVLGFGFIDLDRYIEQQEGLTVETIFAEKGELYFRKAESKHLKAVLDLNNSVVALGGGTPCYGNNMALIKACENAKSIYLKASIKTLAARLAEAQSTRPLIAHLKTRAELEEFIAKHLFERANYYSLSDVAIAVDDLEIEQIMERLVLKLF</sequence>
<comment type="pathway">
    <text evidence="7">Metabolic intermediate biosynthesis; chorismate biosynthesis; chorismate from D-erythrose 4-phosphate and phosphoenolpyruvate: step 5/7.</text>
</comment>
<dbReference type="InterPro" id="IPR031322">
    <property type="entry name" value="Shikimate/glucono_kinase"/>
</dbReference>
<dbReference type="UniPathway" id="UPA00053">
    <property type="reaction ID" value="UER00088"/>
</dbReference>
<evidence type="ECO:0000256" key="3">
    <source>
        <dbReference type="ARBA" id="ARBA00022741"/>
    </source>
</evidence>
<dbReference type="Pfam" id="PF01202">
    <property type="entry name" value="SKI"/>
    <property type="match status" value="1"/>
</dbReference>
<feature type="binding site" evidence="7">
    <location>
        <position position="14"/>
    </location>
    <ligand>
        <name>Mg(2+)</name>
        <dbReference type="ChEBI" id="CHEBI:18420"/>
    </ligand>
</feature>
<evidence type="ECO:0000256" key="1">
    <source>
        <dbReference type="ARBA" id="ARBA00022605"/>
    </source>
</evidence>
<evidence type="ECO:0000313" key="9">
    <source>
        <dbReference type="Proteomes" id="UP000028521"/>
    </source>
</evidence>
<comment type="similarity">
    <text evidence="7">Belongs to the shikimate kinase family.</text>
</comment>
<dbReference type="GO" id="GO:0005524">
    <property type="term" value="F:ATP binding"/>
    <property type="evidence" value="ECO:0007669"/>
    <property type="project" value="UniProtKB-UniRule"/>
</dbReference>
<dbReference type="STRING" id="1197477.IA57_00780"/>
<dbReference type="HAMAP" id="MF_00109">
    <property type="entry name" value="Shikimate_kinase"/>
    <property type="match status" value="1"/>
</dbReference>
<dbReference type="PANTHER" id="PTHR21087">
    <property type="entry name" value="SHIKIMATE KINASE"/>
    <property type="match status" value="1"/>
</dbReference>
<dbReference type="SUPFAM" id="SSF52540">
    <property type="entry name" value="P-loop containing nucleoside triphosphate hydrolases"/>
    <property type="match status" value="1"/>
</dbReference>
<comment type="catalytic activity">
    <reaction evidence="7">
        <text>shikimate + ATP = 3-phosphoshikimate + ADP + H(+)</text>
        <dbReference type="Rhea" id="RHEA:13121"/>
        <dbReference type="ChEBI" id="CHEBI:15378"/>
        <dbReference type="ChEBI" id="CHEBI:30616"/>
        <dbReference type="ChEBI" id="CHEBI:36208"/>
        <dbReference type="ChEBI" id="CHEBI:145989"/>
        <dbReference type="ChEBI" id="CHEBI:456216"/>
        <dbReference type="EC" id="2.7.1.71"/>
    </reaction>
</comment>
<dbReference type="GO" id="GO:0000287">
    <property type="term" value="F:magnesium ion binding"/>
    <property type="evidence" value="ECO:0007669"/>
    <property type="project" value="UniProtKB-UniRule"/>
</dbReference>
<keyword evidence="4 7" id="KW-0418">Kinase</keyword>
<comment type="subunit">
    <text evidence="7">Monomer.</text>
</comment>
<keyword evidence="7" id="KW-0460">Magnesium</keyword>
<feature type="binding site" evidence="7">
    <location>
        <position position="142"/>
    </location>
    <ligand>
        <name>substrate</name>
    </ligand>
</feature>
<feature type="binding site" evidence="7">
    <location>
        <position position="119"/>
    </location>
    <ligand>
        <name>ATP</name>
        <dbReference type="ChEBI" id="CHEBI:30616"/>
    </ligand>
</feature>
<accession>A0A084TNB9</accession>
<dbReference type="eggNOG" id="COG0703">
    <property type="taxonomic scope" value="Bacteria"/>
</dbReference>
<comment type="function">
    <text evidence="7">Catalyzes the specific phosphorylation of the 3-hydroxyl group of shikimic acid using ATP as a cosubstrate.</text>
</comment>
<dbReference type="CDD" id="cd00464">
    <property type="entry name" value="SK"/>
    <property type="match status" value="1"/>
</dbReference>
<dbReference type="RefSeq" id="WP_036117947.1">
    <property type="nucleotide sequence ID" value="NZ_BMET01000002.1"/>
</dbReference>
<feature type="binding site" evidence="7">
    <location>
        <position position="32"/>
    </location>
    <ligand>
        <name>substrate</name>
    </ligand>
</feature>
<dbReference type="PANTHER" id="PTHR21087:SF16">
    <property type="entry name" value="SHIKIMATE KINASE 1, CHLOROPLASTIC"/>
    <property type="match status" value="1"/>
</dbReference>
<dbReference type="OrthoDB" id="9800332at2"/>
<dbReference type="EMBL" id="JPFK01000002">
    <property type="protein sequence ID" value="KFB02205.1"/>
    <property type="molecule type" value="Genomic_DNA"/>
</dbReference>
<keyword evidence="7" id="KW-0963">Cytoplasm</keyword>
<evidence type="ECO:0000256" key="4">
    <source>
        <dbReference type="ARBA" id="ARBA00022777"/>
    </source>
</evidence>
<dbReference type="Proteomes" id="UP000028521">
    <property type="component" value="Unassembled WGS sequence"/>
</dbReference>
<evidence type="ECO:0000256" key="7">
    <source>
        <dbReference type="HAMAP-Rule" id="MF_00109"/>
    </source>
</evidence>
<reference evidence="9" key="2">
    <citation type="submission" date="2014-07" db="EMBL/GenBank/DDBJ databases">
        <title>Genome sequence of Mangrovimonas yunxiaonensis.</title>
        <authorList>
            <person name="Li Y."/>
            <person name="Zheng T."/>
        </authorList>
    </citation>
    <scope>NUCLEOTIDE SEQUENCE [LARGE SCALE GENOMIC DNA]</scope>
    <source>
        <strain evidence="9">LY01</strain>
    </source>
</reference>
<comment type="caution">
    <text evidence="8">The sequence shown here is derived from an EMBL/GenBank/DDBJ whole genome shotgun (WGS) entry which is preliminary data.</text>
</comment>
<dbReference type="GO" id="GO:0009073">
    <property type="term" value="P:aromatic amino acid family biosynthetic process"/>
    <property type="evidence" value="ECO:0007669"/>
    <property type="project" value="UniProtKB-KW"/>
</dbReference>